<comment type="caution">
    <text evidence="1">The sequence shown here is derived from an EMBL/GenBank/DDBJ whole genome shotgun (WGS) entry which is preliminary data.</text>
</comment>
<gene>
    <name evidence="1" type="ORF">LCGC14_0673780</name>
</gene>
<evidence type="ECO:0000313" key="1">
    <source>
        <dbReference type="EMBL" id="KKN46350.1"/>
    </source>
</evidence>
<protein>
    <recommendedName>
        <fullName evidence="2">ParB/Sulfiredoxin domain-containing protein</fullName>
    </recommendedName>
</protein>
<proteinExistence type="predicted"/>
<organism evidence="1">
    <name type="scientific">marine sediment metagenome</name>
    <dbReference type="NCBI Taxonomy" id="412755"/>
    <lineage>
        <taxon>unclassified sequences</taxon>
        <taxon>metagenomes</taxon>
        <taxon>ecological metagenomes</taxon>
    </lineage>
</organism>
<name>A0A0F9QQA7_9ZZZZ</name>
<evidence type="ECO:0008006" key="2">
    <source>
        <dbReference type="Google" id="ProtNLM"/>
    </source>
</evidence>
<dbReference type="EMBL" id="LAZR01001335">
    <property type="protein sequence ID" value="KKN46350.1"/>
    <property type="molecule type" value="Genomic_DNA"/>
</dbReference>
<reference evidence="1" key="1">
    <citation type="journal article" date="2015" name="Nature">
        <title>Complex archaea that bridge the gap between prokaryotes and eukaryotes.</title>
        <authorList>
            <person name="Spang A."/>
            <person name="Saw J.H."/>
            <person name="Jorgensen S.L."/>
            <person name="Zaremba-Niedzwiedzka K."/>
            <person name="Martijn J."/>
            <person name="Lind A.E."/>
            <person name="van Eijk R."/>
            <person name="Schleper C."/>
            <person name="Guy L."/>
            <person name="Ettema T.J."/>
        </authorList>
    </citation>
    <scope>NUCLEOTIDE SEQUENCE</scope>
</reference>
<sequence>MANQCTRLVDVERLFFADNVRTPECLQLPAMVESFKRHGFKLNHPLVVSEKEVDGNTVYHVLVGNRRGLGLVWLRENEPDEYRRILSTGKVPAIVHKGLTKEEEVDHRIDHSSDEDRVPLDDWSIFLAIRQLVQVGIDTQERIAVKLGLFKQRGKDKGKPNRSYVQVRVNLARLPMFVQDEYQKLFVDGKGSTAVRCTDIANLYKAYNKEYTEFPNSDGPDFMGAWTDAIAPPTERDATDDGMSAKDLTPAEAVKRSQGAQSKALKGALLVVTRQSDGNLADIDAEIVKGESALFTLRAIEALLGKEEFEGLVANAHGHVADVEPINDILVHEISEEVPV</sequence>
<accession>A0A0F9QQA7</accession>
<dbReference type="AlphaFoldDB" id="A0A0F9QQA7"/>